<comment type="pathway">
    <text evidence="2 12">Cofactor biosynthesis; NAD(+) biosynthesis; iminoaspartate from L-aspartate (oxidase route): step 1/1.</text>
</comment>
<keyword evidence="9 12" id="KW-0560">Oxidoreductase</keyword>
<dbReference type="EMBL" id="JBHTKI010000007">
    <property type="protein sequence ID" value="MFD1030580.1"/>
    <property type="molecule type" value="Genomic_DNA"/>
</dbReference>
<comment type="function">
    <text evidence="12">Catalyzes the oxidation of L-aspartate to iminoaspartate.</text>
</comment>
<evidence type="ECO:0000256" key="8">
    <source>
        <dbReference type="ARBA" id="ARBA00022827"/>
    </source>
</evidence>
<dbReference type="Proteomes" id="UP001597109">
    <property type="component" value="Unassembled WGS sequence"/>
</dbReference>
<keyword evidence="8 12" id="KW-0274">FAD</keyword>
<keyword evidence="6 12" id="KW-0285">Flavoprotein</keyword>
<evidence type="ECO:0000256" key="4">
    <source>
        <dbReference type="ARBA" id="ARBA00012173"/>
    </source>
</evidence>
<organism evidence="15 16">
    <name type="scientific">Metaplanococcus flavidus</name>
    <dbReference type="NCBI Taxonomy" id="569883"/>
    <lineage>
        <taxon>Bacteria</taxon>
        <taxon>Bacillati</taxon>
        <taxon>Bacillota</taxon>
        <taxon>Bacilli</taxon>
        <taxon>Bacillales</taxon>
        <taxon>Caryophanaceae</taxon>
        <taxon>Metaplanococcus</taxon>
    </lineage>
</organism>
<sequence length="520" mass="56887">MFDVLIIGGGAAGLMLAHSLPRDWKIAVLTKDTPVNTNTMLAQGGIAASLHSTDSPEAHAEDTLQATAGHSAPERVAILTDEGESIIRQLMADGLPYDKDVSGSPILGMEGAHNTRRILHAGGDQTGRGLMSYLMKKTENRIQRFPHHQALELVVADTGCLGVIASDKDGFRKSIYARHTVLATGGIGALYSHTSNPNVAEGDGLSLAYRAGAILEDLEFVQFHPTILTIDGKSEGLISEAVRGEGALLVNQHGHNIMEGIHPLKELASRDIVARAIECHWQEQGPVFLDARHITDFGDKFPSILKNCQYHGIDPLTDLLPVRPGAHFHMGGVKTDDRGRTNIARLYAIGEIACTGVHGANRLASNSLLEAIVFAKRLAETLSKSVQDEFENSHFLEQSWNFTAFKQIGAYPLHESLRTDMTHSVGILRENQRLKDFIDEYKLPPVEDLLNLSNEDISLFHRLTSSTLIATAAYLREESRGAHFRIDFPALSVDWQGKVIELSKSGISINERKIQSKETV</sequence>
<dbReference type="EC" id="1.4.3.16" evidence="4 11"/>
<reference evidence="16" key="1">
    <citation type="journal article" date="2019" name="Int. J. Syst. Evol. Microbiol.">
        <title>The Global Catalogue of Microorganisms (GCM) 10K type strain sequencing project: providing services to taxonomists for standard genome sequencing and annotation.</title>
        <authorList>
            <consortium name="The Broad Institute Genomics Platform"/>
            <consortium name="The Broad Institute Genome Sequencing Center for Infectious Disease"/>
            <person name="Wu L."/>
            <person name="Ma J."/>
        </authorList>
    </citation>
    <scope>NUCLEOTIDE SEQUENCE [LARGE SCALE GENOMIC DNA]</scope>
    <source>
        <strain evidence="16">CCUG 56756</strain>
    </source>
</reference>
<evidence type="ECO:0000256" key="3">
    <source>
        <dbReference type="ARBA" id="ARBA00008562"/>
    </source>
</evidence>
<feature type="domain" description="FAD-dependent oxidoreductase 2 FAD-binding" evidence="13">
    <location>
        <begin position="3"/>
        <end position="368"/>
    </location>
</feature>
<dbReference type="Gene3D" id="3.90.700.10">
    <property type="entry name" value="Succinate dehydrogenase/fumarate reductase flavoprotein, catalytic domain"/>
    <property type="match status" value="1"/>
</dbReference>
<dbReference type="SUPFAM" id="SSF46977">
    <property type="entry name" value="Succinate dehydrogenase/fumarate reductase flavoprotein C-terminal domain"/>
    <property type="match status" value="1"/>
</dbReference>
<dbReference type="InterPro" id="IPR037099">
    <property type="entry name" value="Fum_R/Succ_DH_flav-like_C_sf"/>
</dbReference>
<evidence type="ECO:0000256" key="1">
    <source>
        <dbReference type="ARBA" id="ARBA00001974"/>
    </source>
</evidence>
<dbReference type="GO" id="GO:0008734">
    <property type="term" value="F:L-aspartate oxidase activity"/>
    <property type="evidence" value="ECO:0007669"/>
    <property type="project" value="UniProtKB-EC"/>
</dbReference>
<evidence type="ECO:0000256" key="2">
    <source>
        <dbReference type="ARBA" id="ARBA00004950"/>
    </source>
</evidence>
<keyword evidence="7 12" id="KW-0662">Pyridine nucleotide biosynthesis</keyword>
<evidence type="ECO:0000256" key="5">
    <source>
        <dbReference type="ARBA" id="ARBA00021901"/>
    </source>
</evidence>
<comment type="cofactor">
    <cofactor evidence="1 12">
        <name>FAD</name>
        <dbReference type="ChEBI" id="CHEBI:57692"/>
    </cofactor>
</comment>
<evidence type="ECO:0000259" key="14">
    <source>
        <dbReference type="Pfam" id="PF02910"/>
    </source>
</evidence>
<dbReference type="PANTHER" id="PTHR42716">
    <property type="entry name" value="L-ASPARTATE OXIDASE"/>
    <property type="match status" value="1"/>
</dbReference>
<dbReference type="PRINTS" id="PR00368">
    <property type="entry name" value="FADPNR"/>
</dbReference>
<name>A0ABW3L8C5_9BACL</name>
<dbReference type="InterPro" id="IPR036188">
    <property type="entry name" value="FAD/NAD-bd_sf"/>
</dbReference>
<accession>A0ABW3L8C5</accession>
<dbReference type="SUPFAM" id="SSF56425">
    <property type="entry name" value="Succinate dehydrogenase/fumarate reductase flavoprotein, catalytic domain"/>
    <property type="match status" value="1"/>
</dbReference>
<protein>
    <recommendedName>
        <fullName evidence="5 11">L-aspartate oxidase</fullName>
        <ecNumber evidence="4 11">1.4.3.16</ecNumber>
    </recommendedName>
</protein>
<comment type="subcellular location">
    <subcellularLocation>
        <location evidence="12">Cytoplasm</location>
    </subcellularLocation>
</comment>
<dbReference type="Gene3D" id="3.50.50.60">
    <property type="entry name" value="FAD/NAD(P)-binding domain"/>
    <property type="match status" value="1"/>
</dbReference>
<evidence type="ECO:0000259" key="13">
    <source>
        <dbReference type="Pfam" id="PF00890"/>
    </source>
</evidence>
<dbReference type="InterPro" id="IPR027477">
    <property type="entry name" value="Succ_DH/fumarate_Rdtase_cat_sf"/>
</dbReference>
<evidence type="ECO:0000256" key="9">
    <source>
        <dbReference type="ARBA" id="ARBA00023002"/>
    </source>
</evidence>
<evidence type="ECO:0000313" key="15">
    <source>
        <dbReference type="EMBL" id="MFD1030580.1"/>
    </source>
</evidence>
<comment type="similarity">
    <text evidence="3 12">Belongs to the FAD-dependent oxidoreductase 2 family. NadB subfamily.</text>
</comment>
<proteinExistence type="inferred from homology"/>
<dbReference type="InterPro" id="IPR015939">
    <property type="entry name" value="Fum_Rdtase/Succ_DH_flav-like_C"/>
</dbReference>
<dbReference type="InterPro" id="IPR005288">
    <property type="entry name" value="NadB"/>
</dbReference>
<comment type="catalytic activity">
    <reaction evidence="10">
        <text>L-aspartate + O2 = iminosuccinate + H2O2</text>
        <dbReference type="Rhea" id="RHEA:25876"/>
        <dbReference type="ChEBI" id="CHEBI:15379"/>
        <dbReference type="ChEBI" id="CHEBI:16240"/>
        <dbReference type="ChEBI" id="CHEBI:29991"/>
        <dbReference type="ChEBI" id="CHEBI:77875"/>
        <dbReference type="EC" id="1.4.3.16"/>
    </reaction>
    <physiologicalReaction direction="left-to-right" evidence="10">
        <dbReference type="Rhea" id="RHEA:25877"/>
    </physiologicalReaction>
</comment>
<comment type="caution">
    <text evidence="15">The sequence shown here is derived from an EMBL/GenBank/DDBJ whole genome shotgun (WGS) entry which is preliminary data.</text>
</comment>
<dbReference type="NCBIfam" id="TIGR00551">
    <property type="entry name" value="nadB"/>
    <property type="match status" value="1"/>
</dbReference>
<evidence type="ECO:0000256" key="12">
    <source>
        <dbReference type="RuleBase" id="RU362049"/>
    </source>
</evidence>
<evidence type="ECO:0000256" key="11">
    <source>
        <dbReference type="NCBIfam" id="TIGR00551"/>
    </source>
</evidence>
<evidence type="ECO:0000256" key="10">
    <source>
        <dbReference type="ARBA" id="ARBA00048305"/>
    </source>
</evidence>
<dbReference type="PANTHER" id="PTHR42716:SF2">
    <property type="entry name" value="L-ASPARTATE OXIDASE, CHLOROPLASTIC"/>
    <property type="match status" value="1"/>
</dbReference>
<dbReference type="Pfam" id="PF02910">
    <property type="entry name" value="Succ_DH_flav_C"/>
    <property type="match status" value="1"/>
</dbReference>
<evidence type="ECO:0000256" key="7">
    <source>
        <dbReference type="ARBA" id="ARBA00022642"/>
    </source>
</evidence>
<dbReference type="SUPFAM" id="SSF51905">
    <property type="entry name" value="FAD/NAD(P)-binding domain"/>
    <property type="match status" value="1"/>
</dbReference>
<evidence type="ECO:0000313" key="16">
    <source>
        <dbReference type="Proteomes" id="UP001597109"/>
    </source>
</evidence>
<dbReference type="RefSeq" id="WP_144840313.1">
    <property type="nucleotide sequence ID" value="NZ_JBHTKI010000007.1"/>
</dbReference>
<keyword evidence="16" id="KW-1185">Reference proteome</keyword>
<gene>
    <name evidence="15" type="primary">nadB</name>
    <name evidence="15" type="ORF">ACFQ1X_03980</name>
</gene>
<evidence type="ECO:0000256" key="6">
    <source>
        <dbReference type="ARBA" id="ARBA00022630"/>
    </source>
</evidence>
<dbReference type="Gene3D" id="1.20.58.100">
    <property type="entry name" value="Fumarate reductase/succinate dehydrogenase flavoprotein-like, C-terminal domain"/>
    <property type="match status" value="1"/>
</dbReference>
<feature type="domain" description="Fumarate reductase/succinate dehydrogenase flavoprotein-like C-terminal" evidence="14">
    <location>
        <begin position="416"/>
        <end position="490"/>
    </location>
</feature>
<dbReference type="Pfam" id="PF00890">
    <property type="entry name" value="FAD_binding_2"/>
    <property type="match status" value="1"/>
</dbReference>
<dbReference type="InterPro" id="IPR003953">
    <property type="entry name" value="FAD-dep_OxRdtase_2_FAD-bd"/>
</dbReference>